<dbReference type="GO" id="GO:0015035">
    <property type="term" value="F:protein-disulfide reductase activity"/>
    <property type="evidence" value="ECO:0007669"/>
    <property type="project" value="TreeGrafter"/>
</dbReference>
<dbReference type="Proteomes" id="UP000887540">
    <property type="component" value="Unplaced"/>
</dbReference>
<dbReference type="GO" id="GO:0005737">
    <property type="term" value="C:cytoplasm"/>
    <property type="evidence" value="ECO:0007669"/>
    <property type="project" value="TreeGrafter"/>
</dbReference>
<sequence>MFSKLANLVLFFRADPLYGVLYGVICLIGTLIFPEPAYKDSEKIIYFKGDQFMHELETKKHIHWIIEFYTTWSPECRHITPVFSKLSERYTLPNLRFGKLDAGREPNFAEKFRINTHPSSRQLPTIAYFKEGEQVTRRPLIGSNKRAIPFVFSEENCILEFGLNNIYEECKKNLGKRYKETTDASKNKDE</sequence>
<reference evidence="3" key="1">
    <citation type="submission" date="2022-11" db="UniProtKB">
        <authorList>
            <consortium name="WormBaseParasite"/>
        </authorList>
    </citation>
    <scope>IDENTIFICATION</scope>
</reference>
<dbReference type="PANTHER" id="PTHR45663:SF11">
    <property type="entry name" value="GEO12009P1"/>
    <property type="match status" value="1"/>
</dbReference>
<dbReference type="Pfam" id="PF00085">
    <property type="entry name" value="Thioredoxin"/>
    <property type="match status" value="1"/>
</dbReference>
<dbReference type="WBParaSite" id="ACRNAN_scaffold6065.g29157.t1">
    <property type="protein sequence ID" value="ACRNAN_scaffold6065.g29157.t1"/>
    <property type="gene ID" value="ACRNAN_scaffold6065.g29157"/>
</dbReference>
<evidence type="ECO:0000313" key="2">
    <source>
        <dbReference type="Proteomes" id="UP000887540"/>
    </source>
</evidence>
<organism evidence="2 3">
    <name type="scientific">Acrobeloides nanus</name>
    <dbReference type="NCBI Taxonomy" id="290746"/>
    <lineage>
        <taxon>Eukaryota</taxon>
        <taxon>Metazoa</taxon>
        <taxon>Ecdysozoa</taxon>
        <taxon>Nematoda</taxon>
        <taxon>Chromadorea</taxon>
        <taxon>Rhabditida</taxon>
        <taxon>Tylenchina</taxon>
        <taxon>Cephalobomorpha</taxon>
        <taxon>Cephaloboidea</taxon>
        <taxon>Cephalobidae</taxon>
        <taxon>Acrobeloides</taxon>
    </lineage>
</organism>
<name>A0A914E6B9_9BILA</name>
<accession>A0A914E6B9</accession>
<evidence type="ECO:0000313" key="3">
    <source>
        <dbReference type="WBParaSite" id="ACRNAN_scaffold6065.g29157.t1"/>
    </source>
</evidence>
<dbReference type="PANTHER" id="PTHR45663">
    <property type="entry name" value="GEO12009P1"/>
    <property type="match status" value="1"/>
</dbReference>
<evidence type="ECO:0000259" key="1">
    <source>
        <dbReference type="PROSITE" id="PS51352"/>
    </source>
</evidence>
<protein>
    <submittedName>
        <fullName evidence="3">Thioredoxin domain-containing protein</fullName>
    </submittedName>
</protein>
<proteinExistence type="predicted"/>
<dbReference type="InterPro" id="IPR036249">
    <property type="entry name" value="Thioredoxin-like_sf"/>
</dbReference>
<dbReference type="SUPFAM" id="SSF52833">
    <property type="entry name" value="Thioredoxin-like"/>
    <property type="match status" value="1"/>
</dbReference>
<dbReference type="PROSITE" id="PS51352">
    <property type="entry name" value="THIOREDOXIN_2"/>
    <property type="match status" value="1"/>
</dbReference>
<dbReference type="InterPro" id="IPR013766">
    <property type="entry name" value="Thioredoxin_domain"/>
</dbReference>
<dbReference type="AlphaFoldDB" id="A0A914E6B9"/>
<keyword evidence="2" id="KW-1185">Reference proteome</keyword>
<feature type="domain" description="Thioredoxin" evidence="1">
    <location>
        <begin position="26"/>
        <end position="171"/>
    </location>
</feature>
<dbReference type="Gene3D" id="3.40.30.10">
    <property type="entry name" value="Glutaredoxin"/>
    <property type="match status" value="1"/>
</dbReference>